<evidence type="ECO:0000256" key="10">
    <source>
        <dbReference type="RuleBase" id="RU003826"/>
    </source>
</evidence>
<dbReference type="EC" id="2.5.1.3" evidence="9"/>
<evidence type="ECO:0000313" key="14">
    <source>
        <dbReference type="Proteomes" id="UP000247922"/>
    </source>
</evidence>
<feature type="binding site" evidence="9">
    <location>
        <begin position="190"/>
        <end position="191"/>
    </location>
    <ligand>
        <name>2-[(2R,5Z)-2-carboxy-4-methylthiazol-5(2H)-ylidene]ethyl phosphate</name>
        <dbReference type="ChEBI" id="CHEBI:62899"/>
    </ligand>
</feature>
<keyword evidence="14" id="KW-1185">Reference proteome</keyword>
<dbReference type="OrthoDB" id="9812206at2"/>
<dbReference type="GO" id="GO:0005737">
    <property type="term" value="C:cytoplasm"/>
    <property type="evidence" value="ECO:0007669"/>
    <property type="project" value="TreeGrafter"/>
</dbReference>
<feature type="binding site" evidence="9">
    <location>
        <begin position="138"/>
        <end position="140"/>
    </location>
    <ligand>
        <name>2-[(2R,5Z)-2-carboxy-4-methylthiazol-5(2H)-ylidene]ethyl phosphate</name>
        <dbReference type="ChEBI" id="CHEBI:62899"/>
    </ligand>
</feature>
<feature type="binding site" evidence="9">
    <location>
        <begin position="38"/>
        <end position="42"/>
    </location>
    <ligand>
        <name>4-amino-2-methyl-5-(diphosphooxymethyl)pyrimidine</name>
        <dbReference type="ChEBI" id="CHEBI:57841"/>
    </ligand>
</feature>
<feature type="binding site" evidence="9">
    <location>
        <position position="170"/>
    </location>
    <ligand>
        <name>2-[(2R,5Z)-2-carboxy-4-methylthiazol-5(2H)-ylidene]ethyl phosphate</name>
        <dbReference type="ChEBI" id="CHEBI:62899"/>
    </ligand>
</feature>
<dbReference type="GO" id="GO:0009229">
    <property type="term" value="P:thiamine diphosphate biosynthetic process"/>
    <property type="evidence" value="ECO:0007669"/>
    <property type="project" value="UniProtKB-UniRule"/>
</dbReference>
<sequence>MFKPSYLSMYLIAGHQNFKNDPLASVERALAGGVTAFQLREKGSDAYRGQARIQFAREVKRICQRYHVPFIINDDIDLALTIGADGIHVGQEDMPIEEVRKVVKERMFIGVSTTSVEEALAAKAEGADYIGVGPLFATASKVDAKTPIGLEGLTTIVKAVHPLPVVAIGGIKPENAALVKASGAKGVAVISAITTAEKPDQIICAFRTHFD</sequence>
<dbReference type="InterPro" id="IPR022998">
    <property type="entry name" value="ThiamineP_synth_TenI"/>
</dbReference>
<dbReference type="GO" id="GO:0000287">
    <property type="term" value="F:magnesium ion binding"/>
    <property type="evidence" value="ECO:0007669"/>
    <property type="project" value="UniProtKB-UniRule"/>
</dbReference>
<dbReference type="RefSeq" id="WP_110251772.1">
    <property type="nucleotide sequence ID" value="NZ_QJJR01000010.1"/>
</dbReference>
<evidence type="ECO:0000256" key="4">
    <source>
        <dbReference type="ARBA" id="ARBA00022842"/>
    </source>
</evidence>
<dbReference type="EMBL" id="QJJR01000010">
    <property type="protein sequence ID" value="PXW89220.1"/>
    <property type="molecule type" value="Genomic_DNA"/>
</dbReference>
<feature type="binding site" evidence="9">
    <location>
        <position position="74"/>
    </location>
    <ligand>
        <name>Mg(2+)</name>
        <dbReference type="ChEBI" id="CHEBI:18420"/>
    </ligand>
</feature>
<dbReference type="UniPathway" id="UPA00060">
    <property type="reaction ID" value="UER00141"/>
</dbReference>
<reference evidence="13 14" key="1">
    <citation type="submission" date="2018-05" db="EMBL/GenBank/DDBJ databases">
        <title>Genomic Encyclopedia of Type Strains, Phase IV (KMG-IV): sequencing the most valuable type-strain genomes for metagenomic binning, comparative biology and taxonomic classification.</title>
        <authorList>
            <person name="Goeker M."/>
        </authorList>
    </citation>
    <scope>NUCLEOTIDE SEQUENCE [LARGE SCALE GENOMIC DNA]</scope>
    <source>
        <strain evidence="13 14">DSM 22440</strain>
    </source>
</reference>
<evidence type="ECO:0000256" key="1">
    <source>
        <dbReference type="ARBA" id="ARBA00005165"/>
    </source>
</evidence>
<evidence type="ECO:0000256" key="2">
    <source>
        <dbReference type="ARBA" id="ARBA00022679"/>
    </source>
</evidence>
<comment type="caution">
    <text evidence="13">The sequence shown here is derived from an EMBL/GenBank/DDBJ whole genome shotgun (WGS) entry which is preliminary data.</text>
</comment>
<comment type="similarity">
    <text evidence="9 10">Belongs to the thiamine-phosphate synthase family.</text>
</comment>
<organism evidence="13 14">
    <name type="scientific">Streptohalobacillus salinus</name>
    <dbReference type="NCBI Taxonomy" id="621096"/>
    <lineage>
        <taxon>Bacteria</taxon>
        <taxon>Bacillati</taxon>
        <taxon>Bacillota</taxon>
        <taxon>Bacilli</taxon>
        <taxon>Bacillales</taxon>
        <taxon>Bacillaceae</taxon>
        <taxon>Streptohalobacillus</taxon>
    </lineage>
</organism>
<keyword evidence="2 9" id="KW-0808">Transferase</keyword>
<comment type="catalytic activity">
    <reaction evidence="8 9 10">
        <text>2-[(2R,5Z)-2-carboxy-4-methylthiazol-5(2H)-ylidene]ethyl phosphate + 4-amino-2-methyl-5-(diphosphooxymethyl)pyrimidine + 2 H(+) = thiamine phosphate + CO2 + diphosphate</text>
        <dbReference type="Rhea" id="RHEA:47844"/>
        <dbReference type="ChEBI" id="CHEBI:15378"/>
        <dbReference type="ChEBI" id="CHEBI:16526"/>
        <dbReference type="ChEBI" id="CHEBI:33019"/>
        <dbReference type="ChEBI" id="CHEBI:37575"/>
        <dbReference type="ChEBI" id="CHEBI:57841"/>
        <dbReference type="ChEBI" id="CHEBI:62899"/>
        <dbReference type="EC" id="2.5.1.3"/>
    </reaction>
</comment>
<comment type="pathway">
    <text evidence="1 9 11">Cofactor biosynthesis; thiamine diphosphate biosynthesis; thiamine phosphate from 4-amino-2-methyl-5-diphosphomethylpyrimidine and 4-methyl-5-(2-phosphoethyl)-thiazole: step 1/1.</text>
</comment>
<dbReference type="CDD" id="cd00564">
    <property type="entry name" value="TMP_TenI"/>
    <property type="match status" value="1"/>
</dbReference>
<dbReference type="GO" id="GO:0004789">
    <property type="term" value="F:thiamine-phosphate diphosphorylase activity"/>
    <property type="evidence" value="ECO:0007669"/>
    <property type="project" value="UniProtKB-UniRule"/>
</dbReference>
<evidence type="ECO:0000256" key="8">
    <source>
        <dbReference type="ARBA" id="ARBA00047883"/>
    </source>
</evidence>
<feature type="binding site" evidence="9">
    <location>
        <position position="73"/>
    </location>
    <ligand>
        <name>4-amino-2-methyl-5-(diphosphooxymethyl)pyrimidine</name>
        <dbReference type="ChEBI" id="CHEBI:57841"/>
    </ligand>
</feature>
<feature type="domain" description="Thiamine phosphate synthase/TenI" evidence="12">
    <location>
        <begin position="9"/>
        <end position="193"/>
    </location>
</feature>
<evidence type="ECO:0000259" key="12">
    <source>
        <dbReference type="Pfam" id="PF02581"/>
    </source>
</evidence>
<dbReference type="NCBIfam" id="TIGR00693">
    <property type="entry name" value="thiE"/>
    <property type="match status" value="1"/>
</dbReference>
<dbReference type="Gene3D" id="3.20.20.70">
    <property type="entry name" value="Aldolase class I"/>
    <property type="match status" value="1"/>
</dbReference>
<evidence type="ECO:0000256" key="7">
    <source>
        <dbReference type="ARBA" id="ARBA00047851"/>
    </source>
</evidence>
<dbReference type="PANTHER" id="PTHR20857">
    <property type="entry name" value="THIAMINE-PHOSPHATE PYROPHOSPHORYLASE"/>
    <property type="match status" value="1"/>
</dbReference>
<dbReference type="PANTHER" id="PTHR20857:SF15">
    <property type="entry name" value="THIAMINE-PHOSPHATE SYNTHASE"/>
    <property type="match status" value="1"/>
</dbReference>
<evidence type="ECO:0000256" key="9">
    <source>
        <dbReference type="HAMAP-Rule" id="MF_00097"/>
    </source>
</evidence>
<evidence type="ECO:0000256" key="11">
    <source>
        <dbReference type="RuleBase" id="RU004253"/>
    </source>
</evidence>
<dbReference type="GO" id="GO:0009228">
    <property type="term" value="P:thiamine biosynthetic process"/>
    <property type="evidence" value="ECO:0007669"/>
    <property type="project" value="UniProtKB-KW"/>
</dbReference>
<keyword evidence="3 9" id="KW-0479">Metal-binding</keyword>
<gene>
    <name evidence="9" type="primary">thiE</name>
    <name evidence="13" type="ORF">DES38_11082</name>
</gene>
<feature type="binding site" evidence="9">
    <location>
        <position position="141"/>
    </location>
    <ligand>
        <name>4-amino-2-methyl-5-(diphosphooxymethyl)pyrimidine</name>
        <dbReference type="ChEBI" id="CHEBI:57841"/>
    </ligand>
</feature>
<dbReference type="Proteomes" id="UP000247922">
    <property type="component" value="Unassembled WGS sequence"/>
</dbReference>
<name>A0A2V3W5F5_9BACI</name>
<dbReference type="InterPro" id="IPR036206">
    <property type="entry name" value="ThiamineP_synth_sf"/>
</dbReference>
<feature type="binding site" evidence="9">
    <location>
        <position position="112"/>
    </location>
    <ligand>
        <name>4-amino-2-methyl-5-(diphosphooxymethyl)pyrimidine</name>
        <dbReference type="ChEBI" id="CHEBI:57841"/>
    </ligand>
</feature>
<protein>
    <recommendedName>
        <fullName evidence="9">Thiamine-phosphate synthase</fullName>
        <shortName evidence="9">TP synthase</shortName>
        <shortName evidence="9">TPS</shortName>
        <ecNumber evidence="9">2.5.1.3</ecNumber>
    </recommendedName>
    <alternativeName>
        <fullName evidence="9">Thiamine-phosphate pyrophosphorylase</fullName>
        <shortName evidence="9">TMP pyrophosphorylase</shortName>
        <shortName evidence="9">TMP-PPase</shortName>
    </alternativeName>
</protein>
<evidence type="ECO:0000256" key="6">
    <source>
        <dbReference type="ARBA" id="ARBA00047334"/>
    </source>
</evidence>
<evidence type="ECO:0000313" key="13">
    <source>
        <dbReference type="EMBL" id="PXW89220.1"/>
    </source>
</evidence>
<evidence type="ECO:0000256" key="3">
    <source>
        <dbReference type="ARBA" id="ARBA00022723"/>
    </source>
</evidence>
<keyword evidence="5 9" id="KW-0784">Thiamine biosynthesis</keyword>
<keyword evidence="4 9" id="KW-0460">Magnesium</keyword>
<dbReference type="HAMAP" id="MF_00097">
    <property type="entry name" value="TMP_synthase"/>
    <property type="match status" value="1"/>
</dbReference>
<dbReference type="InterPro" id="IPR034291">
    <property type="entry name" value="TMP_synthase"/>
</dbReference>
<dbReference type="SUPFAM" id="SSF51391">
    <property type="entry name" value="Thiamin phosphate synthase"/>
    <property type="match status" value="1"/>
</dbReference>
<comment type="cofactor">
    <cofactor evidence="9">
        <name>Mg(2+)</name>
        <dbReference type="ChEBI" id="CHEBI:18420"/>
    </cofactor>
    <text evidence="9">Binds 1 Mg(2+) ion per subunit.</text>
</comment>
<dbReference type="Pfam" id="PF02581">
    <property type="entry name" value="TMP-TENI"/>
    <property type="match status" value="1"/>
</dbReference>
<comment type="catalytic activity">
    <reaction evidence="7 9 10">
        <text>2-(2-carboxy-4-methylthiazol-5-yl)ethyl phosphate + 4-amino-2-methyl-5-(diphosphooxymethyl)pyrimidine + 2 H(+) = thiamine phosphate + CO2 + diphosphate</text>
        <dbReference type="Rhea" id="RHEA:47848"/>
        <dbReference type="ChEBI" id="CHEBI:15378"/>
        <dbReference type="ChEBI" id="CHEBI:16526"/>
        <dbReference type="ChEBI" id="CHEBI:33019"/>
        <dbReference type="ChEBI" id="CHEBI:37575"/>
        <dbReference type="ChEBI" id="CHEBI:57841"/>
        <dbReference type="ChEBI" id="CHEBI:62890"/>
        <dbReference type="EC" id="2.5.1.3"/>
    </reaction>
</comment>
<dbReference type="AlphaFoldDB" id="A0A2V3W5F5"/>
<evidence type="ECO:0000256" key="5">
    <source>
        <dbReference type="ARBA" id="ARBA00022977"/>
    </source>
</evidence>
<dbReference type="InterPro" id="IPR013785">
    <property type="entry name" value="Aldolase_TIM"/>
</dbReference>
<feature type="binding site" evidence="9">
    <location>
        <position position="93"/>
    </location>
    <ligand>
        <name>Mg(2+)</name>
        <dbReference type="ChEBI" id="CHEBI:18420"/>
    </ligand>
</feature>
<comment type="function">
    <text evidence="9">Condenses 4-methyl-5-(beta-hydroxyethyl)thiazole monophosphate (THZ-P) and 2-methyl-4-amino-5-hydroxymethyl pyrimidine pyrophosphate (HMP-PP) to form thiamine monophosphate (TMP).</text>
</comment>
<comment type="catalytic activity">
    <reaction evidence="6 9 10">
        <text>4-methyl-5-(2-phosphooxyethyl)-thiazole + 4-amino-2-methyl-5-(diphosphooxymethyl)pyrimidine + H(+) = thiamine phosphate + diphosphate</text>
        <dbReference type="Rhea" id="RHEA:22328"/>
        <dbReference type="ChEBI" id="CHEBI:15378"/>
        <dbReference type="ChEBI" id="CHEBI:33019"/>
        <dbReference type="ChEBI" id="CHEBI:37575"/>
        <dbReference type="ChEBI" id="CHEBI:57841"/>
        <dbReference type="ChEBI" id="CHEBI:58296"/>
        <dbReference type="EC" id="2.5.1.3"/>
    </reaction>
</comment>
<dbReference type="FunFam" id="3.20.20.70:FF:000096">
    <property type="entry name" value="Thiamine-phosphate synthase"/>
    <property type="match status" value="1"/>
</dbReference>
<accession>A0A2V3W5F5</accession>
<proteinExistence type="inferred from homology"/>